<dbReference type="GO" id="GO:0016903">
    <property type="term" value="F:oxidoreductase activity, acting on the aldehyde or oxo group of donors"/>
    <property type="evidence" value="ECO:0007669"/>
    <property type="project" value="InterPro"/>
</dbReference>
<gene>
    <name evidence="3" type="ORF">LH29_11400</name>
</gene>
<dbReference type="InterPro" id="IPR019752">
    <property type="entry name" value="Pyrv/ketoisovalerate_OxRed_cat"/>
</dbReference>
<dbReference type="PANTHER" id="PTHR43854:SF1">
    <property type="entry name" value="INDOLEPYRUVATE OXIDOREDUCTASE SUBUNIT IORB"/>
    <property type="match status" value="1"/>
</dbReference>
<dbReference type="RefSeq" id="WP_045029542.1">
    <property type="nucleotide sequence ID" value="NZ_JRHC01000002.1"/>
</dbReference>
<sequence length="193" mass="20671">MKTDIILAGVGGQGILSIASIIGDAAINENLFLKQAETHGMSQRGGAVQSHLRISDCEIAADLIPMGKADLILSVEPMEALRYLPFLSPEGYVVTNTTPFINIPNYPDVDAVLAEIEKQPHFVAIDADKIAAEIGNKRASNVVMLGAATPFLNIEPEKIEAGIAHIFSRKGEAVVEMNRKAFKAGLDFAMANK</sequence>
<dbReference type="NCBIfam" id="NF005324">
    <property type="entry name" value="PRK06853.1-4"/>
    <property type="match status" value="1"/>
</dbReference>
<protein>
    <submittedName>
        <fullName evidence="3">Indolepyruvate oxidoreductase</fullName>
    </submittedName>
</protein>
<feature type="domain" description="Pyruvate/ketoisovalerate oxidoreductase catalytic" evidence="2">
    <location>
        <begin position="11"/>
        <end position="186"/>
    </location>
</feature>
<dbReference type="Gene3D" id="3.40.920.10">
    <property type="entry name" value="Pyruvate-ferredoxin oxidoreductase, PFOR, domain III"/>
    <property type="match status" value="1"/>
</dbReference>
<proteinExistence type="predicted"/>
<keyword evidence="4" id="KW-1185">Reference proteome</keyword>
<dbReference type="InterPro" id="IPR002869">
    <property type="entry name" value="Pyrv_flavodox_OxRed_cen"/>
</dbReference>
<dbReference type="PATRIC" id="fig|1544798.3.peg.2436"/>
<dbReference type="InterPro" id="IPR052198">
    <property type="entry name" value="IorB_Oxidoreductase"/>
</dbReference>
<dbReference type="SUPFAM" id="SSF53323">
    <property type="entry name" value="Pyruvate-ferredoxin oxidoreductase, PFOR, domain III"/>
    <property type="match status" value="1"/>
</dbReference>
<dbReference type="PANTHER" id="PTHR43854">
    <property type="entry name" value="INDOLEPYRUVATE OXIDOREDUCTASE SUBUNIT IORB"/>
    <property type="match status" value="1"/>
</dbReference>
<accession>A0A0D8J9N8</accession>
<evidence type="ECO:0000313" key="3">
    <source>
        <dbReference type="EMBL" id="KJF43695.1"/>
    </source>
</evidence>
<comment type="caution">
    <text evidence="3">The sequence shown here is derived from an EMBL/GenBank/DDBJ whole genome shotgun (WGS) entry which is preliminary data.</text>
</comment>
<keyword evidence="3" id="KW-0670">Pyruvate</keyword>
<evidence type="ECO:0000259" key="2">
    <source>
        <dbReference type="Pfam" id="PF01558"/>
    </source>
</evidence>
<dbReference type="AlphaFoldDB" id="A0A0D8J9N8"/>
<organism evidence="3 4">
    <name type="scientific">Draconibacterium sediminis</name>
    <dbReference type="NCBI Taxonomy" id="1544798"/>
    <lineage>
        <taxon>Bacteria</taxon>
        <taxon>Pseudomonadati</taxon>
        <taxon>Bacteroidota</taxon>
        <taxon>Bacteroidia</taxon>
        <taxon>Marinilabiliales</taxon>
        <taxon>Prolixibacteraceae</taxon>
        <taxon>Draconibacterium</taxon>
    </lineage>
</organism>
<dbReference type="Proteomes" id="UP000032544">
    <property type="component" value="Unassembled WGS sequence"/>
</dbReference>
<dbReference type="STRING" id="1544798.LH29_11400"/>
<keyword evidence="1" id="KW-0560">Oxidoreductase</keyword>
<evidence type="ECO:0000256" key="1">
    <source>
        <dbReference type="ARBA" id="ARBA00023002"/>
    </source>
</evidence>
<name>A0A0D8J9N8_9BACT</name>
<dbReference type="Pfam" id="PF01558">
    <property type="entry name" value="POR"/>
    <property type="match status" value="1"/>
</dbReference>
<reference evidence="3 4" key="1">
    <citation type="submission" date="2014-09" db="EMBL/GenBank/DDBJ databases">
        <title>Draft Genome Sequence of Draconibacterium sp. JN14CK-3.</title>
        <authorList>
            <person name="Dong C."/>
            <person name="Lai Q."/>
            <person name="Shao Z."/>
        </authorList>
    </citation>
    <scope>NUCLEOTIDE SEQUENCE [LARGE SCALE GENOMIC DNA]</scope>
    <source>
        <strain evidence="3 4">JN14CK-3</strain>
    </source>
</reference>
<dbReference type="OrthoDB" id="9789125at2"/>
<dbReference type="EMBL" id="JRHC01000002">
    <property type="protein sequence ID" value="KJF43695.1"/>
    <property type="molecule type" value="Genomic_DNA"/>
</dbReference>
<evidence type="ECO:0000313" key="4">
    <source>
        <dbReference type="Proteomes" id="UP000032544"/>
    </source>
</evidence>